<sequence length="167" mass="18545">MNLKVETFTDSMLKVTWKGSSGDLYLLDIDPVPMNSYKIINTMCTSHLENCLAFFTGIEAKSGYTLSVKKKGSITKIVQTLTDVSDQPPKEVPMSKVIESNQFTNVEVDLSQLDQLSHVEVSVTRLSNSDTANQTILATQKIEDGNVYSSSFSINPEDYNAFNDETE</sequence>
<dbReference type="EMBL" id="CAXKWB010077354">
    <property type="protein sequence ID" value="CAL4201559.1"/>
    <property type="molecule type" value="Genomic_DNA"/>
</dbReference>
<evidence type="ECO:0000313" key="1">
    <source>
        <dbReference type="EMBL" id="CAL4201559.1"/>
    </source>
</evidence>
<name>A0AAV2SK49_MEGNR</name>
<dbReference type="AlphaFoldDB" id="A0AAV2SK49"/>
<protein>
    <submittedName>
        <fullName evidence="1">Uncharacterized protein</fullName>
    </submittedName>
</protein>
<organism evidence="1 2">
    <name type="scientific">Meganyctiphanes norvegica</name>
    <name type="common">Northern krill</name>
    <name type="synonym">Thysanopoda norvegica</name>
    <dbReference type="NCBI Taxonomy" id="48144"/>
    <lineage>
        <taxon>Eukaryota</taxon>
        <taxon>Metazoa</taxon>
        <taxon>Ecdysozoa</taxon>
        <taxon>Arthropoda</taxon>
        <taxon>Crustacea</taxon>
        <taxon>Multicrustacea</taxon>
        <taxon>Malacostraca</taxon>
        <taxon>Eumalacostraca</taxon>
        <taxon>Eucarida</taxon>
        <taxon>Euphausiacea</taxon>
        <taxon>Euphausiidae</taxon>
        <taxon>Meganyctiphanes</taxon>
    </lineage>
</organism>
<reference evidence="1 2" key="1">
    <citation type="submission" date="2024-05" db="EMBL/GenBank/DDBJ databases">
        <authorList>
            <person name="Wallberg A."/>
        </authorList>
    </citation>
    <scope>NUCLEOTIDE SEQUENCE [LARGE SCALE GENOMIC DNA]</scope>
</reference>
<keyword evidence="2" id="KW-1185">Reference proteome</keyword>
<feature type="non-terminal residue" evidence="1">
    <location>
        <position position="167"/>
    </location>
</feature>
<comment type="caution">
    <text evidence="1">The sequence shown here is derived from an EMBL/GenBank/DDBJ whole genome shotgun (WGS) entry which is preliminary data.</text>
</comment>
<dbReference type="Proteomes" id="UP001497623">
    <property type="component" value="Unassembled WGS sequence"/>
</dbReference>
<proteinExistence type="predicted"/>
<accession>A0AAV2SK49</accession>
<gene>
    <name evidence="1" type="ORF">MNOR_LOCUS37602</name>
</gene>
<evidence type="ECO:0000313" key="2">
    <source>
        <dbReference type="Proteomes" id="UP001497623"/>
    </source>
</evidence>